<reference evidence="2 3" key="1">
    <citation type="journal article" date="2023" name="Hortic Res">
        <title>Pangenome of water caltrop reveals structural variations and asymmetric subgenome divergence after allopolyploidization.</title>
        <authorList>
            <person name="Zhang X."/>
            <person name="Chen Y."/>
            <person name="Wang L."/>
            <person name="Yuan Y."/>
            <person name="Fang M."/>
            <person name="Shi L."/>
            <person name="Lu R."/>
            <person name="Comes H.P."/>
            <person name="Ma Y."/>
            <person name="Chen Y."/>
            <person name="Huang G."/>
            <person name="Zhou Y."/>
            <person name="Zheng Z."/>
            <person name="Qiu Y."/>
        </authorList>
    </citation>
    <scope>NUCLEOTIDE SEQUENCE [LARGE SCALE GENOMIC DNA]</scope>
    <source>
        <strain evidence="2">F231</strain>
    </source>
</reference>
<feature type="region of interest" description="Disordered" evidence="1">
    <location>
        <begin position="1"/>
        <end position="39"/>
    </location>
</feature>
<keyword evidence="3" id="KW-1185">Reference proteome</keyword>
<organism evidence="2 3">
    <name type="scientific">Trapa natans</name>
    <name type="common">Water chestnut</name>
    <dbReference type="NCBI Taxonomy" id="22666"/>
    <lineage>
        <taxon>Eukaryota</taxon>
        <taxon>Viridiplantae</taxon>
        <taxon>Streptophyta</taxon>
        <taxon>Embryophyta</taxon>
        <taxon>Tracheophyta</taxon>
        <taxon>Spermatophyta</taxon>
        <taxon>Magnoliopsida</taxon>
        <taxon>eudicotyledons</taxon>
        <taxon>Gunneridae</taxon>
        <taxon>Pentapetalae</taxon>
        <taxon>rosids</taxon>
        <taxon>malvids</taxon>
        <taxon>Myrtales</taxon>
        <taxon>Lythraceae</taxon>
        <taxon>Trapa</taxon>
    </lineage>
</organism>
<evidence type="ECO:0000313" key="3">
    <source>
        <dbReference type="Proteomes" id="UP001346149"/>
    </source>
</evidence>
<sequence length="136" mass="15504">MLNQATEKIDKTNGPESTTAPRKPNSSRKRKQPLETQSCLEEELRDQEIIGRMAKASKSVRTKEYEPEEDLCSIEKCIRALDEIEGLDKEVYFAAIDLFEDPTSRQTFISLKSSGIRSTWLQRKCANVLNALTFMS</sequence>
<accession>A0AAN7LUG5</accession>
<name>A0AAN7LUG5_TRANT</name>
<dbReference type="InterPro" id="IPR045026">
    <property type="entry name" value="LIMYB"/>
</dbReference>
<dbReference type="EMBL" id="JAXQNO010000009">
    <property type="protein sequence ID" value="KAK4791159.1"/>
    <property type="molecule type" value="Genomic_DNA"/>
</dbReference>
<protein>
    <submittedName>
        <fullName evidence="2">Uncharacterized protein</fullName>
    </submittedName>
</protein>
<proteinExistence type="predicted"/>
<evidence type="ECO:0000256" key="1">
    <source>
        <dbReference type="SAM" id="MobiDB-lite"/>
    </source>
</evidence>
<evidence type="ECO:0000313" key="2">
    <source>
        <dbReference type="EMBL" id="KAK4791159.1"/>
    </source>
</evidence>
<dbReference type="PANTHER" id="PTHR47584:SF2">
    <property type="entry name" value="L10-INTERACTING MYB DOMAIN-CONTAINING PROTEIN-LIKE"/>
    <property type="match status" value="1"/>
</dbReference>
<comment type="caution">
    <text evidence="2">The sequence shown here is derived from an EMBL/GenBank/DDBJ whole genome shotgun (WGS) entry which is preliminary data.</text>
</comment>
<dbReference type="PANTHER" id="PTHR47584">
    <property type="match status" value="1"/>
</dbReference>
<dbReference type="AlphaFoldDB" id="A0AAN7LUG5"/>
<gene>
    <name evidence="2" type="ORF">SAY86_031572</name>
</gene>
<dbReference type="Proteomes" id="UP001346149">
    <property type="component" value="Unassembled WGS sequence"/>
</dbReference>